<evidence type="ECO:0000313" key="2">
    <source>
        <dbReference type="Proteomes" id="UP001265746"/>
    </source>
</evidence>
<proteinExistence type="predicted"/>
<keyword evidence="2" id="KW-1185">Reference proteome</keyword>
<evidence type="ECO:0000313" key="1">
    <source>
        <dbReference type="EMBL" id="KAK2613317.1"/>
    </source>
</evidence>
<organism evidence="1 2">
    <name type="scientific">Phomopsis amygdali</name>
    <name type="common">Fusicoccum amygdali</name>
    <dbReference type="NCBI Taxonomy" id="1214568"/>
    <lineage>
        <taxon>Eukaryota</taxon>
        <taxon>Fungi</taxon>
        <taxon>Dikarya</taxon>
        <taxon>Ascomycota</taxon>
        <taxon>Pezizomycotina</taxon>
        <taxon>Sordariomycetes</taxon>
        <taxon>Sordariomycetidae</taxon>
        <taxon>Diaporthales</taxon>
        <taxon>Diaporthaceae</taxon>
        <taxon>Diaporthe</taxon>
    </lineage>
</organism>
<dbReference type="Proteomes" id="UP001265746">
    <property type="component" value="Unassembled WGS sequence"/>
</dbReference>
<dbReference type="AlphaFoldDB" id="A0AAD9SP67"/>
<protein>
    <submittedName>
        <fullName evidence="1">Uncharacterized protein</fullName>
    </submittedName>
</protein>
<reference evidence="1" key="1">
    <citation type="submission" date="2023-06" db="EMBL/GenBank/DDBJ databases">
        <authorList>
            <person name="Noh H."/>
        </authorList>
    </citation>
    <scope>NUCLEOTIDE SEQUENCE</scope>
    <source>
        <strain evidence="1">DUCC20226</strain>
    </source>
</reference>
<accession>A0AAD9SP67</accession>
<dbReference type="EMBL" id="JAUJFL010000001">
    <property type="protein sequence ID" value="KAK2613317.1"/>
    <property type="molecule type" value="Genomic_DNA"/>
</dbReference>
<sequence>MKSQPDQKNGKDFRFRDFSEWNEDERVAVQVPKTVRRHMVIVLESSRNTKGYVKILTIKSSQHQPNIDANFFIPIAPSPKNHSIDKQLKFAGVGVTWGGIVTYRLHKLSYVRVDKVFEVPMSVLEPCHWKDEHIRLQNTSWRSLVAHMKKLEQNPA</sequence>
<name>A0AAD9SP67_PHOAM</name>
<gene>
    <name evidence="1" type="ORF">N8I77_000238</name>
</gene>
<comment type="caution">
    <text evidence="1">The sequence shown here is derived from an EMBL/GenBank/DDBJ whole genome shotgun (WGS) entry which is preliminary data.</text>
</comment>